<evidence type="ECO:0000313" key="2">
    <source>
        <dbReference type="Proteomes" id="UP000607653"/>
    </source>
</evidence>
<organism evidence="1 2">
    <name type="scientific">Nelumbo nucifera</name>
    <name type="common">Sacred lotus</name>
    <dbReference type="NCBI Taxonomy" id="4432"/>
    <lineage>
        <taxon>Eukaryota</taxon>
        <taxon>Viridiplantae</taxon>
        <taxon>Streptophyta</taxon>
        <taxon>Embryophyta</taxon>
        <taxon>Tracheophyta</taxon>
        <taxon>Spermatophyta</taxon>
        <taxon>Magnoliopsida</taxon>
        <taxon>Proteales</taxon>
        <taxon>Nelumbonaceae</taxon>
        <taxon>Nelumbo</taxon>
    </lineage>
</organism>
<proteinExistence type="predicted"/>
<gene>
    <name evidence="1" type="ORF">HUJ06_022032</name>
</gene>
<name>A0A822XNE8_NELNU</name>
<dbReference type="Proteomes" id="UP000607653">
    <property type="component" value="Unassembled WGS sequence"/>
</dbReference>
<reference evidence="1 2" key="1">
    <citation type="journal article" date="2020" name="Mol. Biol. Evol.">
        <title>Distinct Expression and Methylation Patterns for Genes with Different Fates following a Single Whole-Genome Duplication in Flowering Plants.</title>
        <authorList>
            <person name="Shi T."/>
            <person name="Rahmani R.S."/>
            <person name="Gugger P.F."/>
            <person name="Wang M."/>
            <person name="Li H."/>
            <person name="Zhang Y."/>
            <person name="Li Z."/>
            <person name="Wang Q."/>
            <person name="Van de Peer Y."/>
            <person name="Marchal K."/>
            <person name="Chen J."/>
        </authorList>
    </citation>
    <scope>NUCLEOTIDE SEQUENCE [LARGE SCALE GENOMIC DNA]</scope>
    <source>
        <tissue evidence="1">Leaf</tissue>
    </source>
</reference>
<accession>A0A822XNE8</accession>
<dbReference type="EMBL" id="DUZY01000001">
    <property type="protein sequence ID" value="DAD20569.1"/>
    <property type="molecule type" value="Genomic_DNA"/>
</dbReference>
<sequence>MQVLSKAESQGILKGFCITRDATPITHLLFANDCLIFTPSKASRRFSRPLKNFWGTNSSTTDVSSYISSHTLNIYALQKDNVAWQSPPAKLSSGQSEDADLKANTSWNHQQLIEHIRYLLTLFDNILLVHAYRIESCMY</sequence>
<comment type="caution">
    <text evidence="1">The sequence shown here is derived from an EMBL/GenBank/DDBJ whole genome shotgun (WGS) entry which is preliminary data.</text>
</comment>
<evidence type="ECO:0000313" key="1">
    <source>
        <dbReference type="EMBL" id="DAD20569.1"/>
    </source>
</evidence>
<protein>
    <submittedName>
        <fullName evidence="1">Uncharacterized protein</fullName>
    </submittedName>
</protein>
<keyword evidence="2" id="KW-1185">Reference proteome</keyword>
<dbReference type="AlphaFoldDB" id="A0A822XNE8"/>